<sequence length="205" mass="22228">MASRGSALPGNQGQRPNPVVTPPPAYGGRAPPNYSDDEEDGDEEGQDGSVPSAIKLHVKCPLSVNGDHNIVGVDTAVNVTRVAQGIFKALKEMGVNGHGVPLVDEDGRPRPITITASAEITITGSKNFVNDKPRQQQPTMPQQAPRPAQVNRDGPRIKREREGSEEAEPKRSRMEWREGLKFILALRALAEFLGVVISAWSSWHT</sequence>
<evidence type="ECO:0000256" key="1">
    <source>
        <dbReference type="SAM" id="MobiDB-lite"/>
    </source>
</evidence>
<accession>A0A2J6SCS4</accession>
<dbReference type="Proteomes" id="UP000235786">
    <property type="component" value="Unassembled WGS sequence"/>
</dbReference>
<proteinExistence type="predicted"/>
<dbReference type="EMBL" id="KZ613937">
    <property type="protein sequence ID" value="PMD48556.1"/>
    <property type="molecule type" value="Genomic_DNA"/>
</dbReference>
<organism evidence="2 3">
    <name type="scientific">Hyaloscypha variabilis (strain UAMH 11265 / GT02V1 / F)</name>
    <name type="common">Meliniomyces variabilis</name>
    <dbReference type="NCBI Taxonomy" id="1149755"/>
    <lineage>
        <taxon>Eukaryota</taxon>
        <taxon>Fungi</taxon>
        <taxon>Dikarya</taxon>
        <taxon>Ascomycota</taxon>
        <taxon>Pezizomycotina</taxon>
        <taxon>Leotiomycetes</taxon>
        <taxon>Helotiales</taxon>
        <taxon>Hyaloscyphaceae</taxon>
        <taxon>Hyaloscypha</taxon>
        <taxon>Hyaloscypha variabilis</taxon>
    </lineage>
</organism>
<feature type="region of interest" description="Disordered" evidence="1">
    <location>
        <begin position="1"/>
        <end position="49"/>
    </location>
</feature>
<feature type="compositionally biased region" description="Acidic residues" evidence="1">
    <location>
        <begin position="35"/>
        <end position="46"/>
    </location>
</feature>
<dbReference type="OrthoDB" id="5409271at2759"/>
<protein>
    <submittedName>
        <fullName evidence="2">Uncharacterized protein</fullName>
    </submittedName>
</protein>
<evidence type="ECO:0000313" key="2">
    <source>
        <dbReference type="EMBL" id="PMD48556.1"/>
    </source>
</evidence>
<gene>
    <name evidence="2" type="ORF">L207DRAFT_627271</name>
</gene>
<feature type="compositionally biased region" description="Basic and acidic residues" evidence="1">
    <location>
        <begin position="153"/>
        <end position="172"/>
    </location>
</feature>
<name>A0A2J6SCS4_HYAVF</name>
<keyword evidence="3" id="KW-1185">Reference proteome</keyword>
<dbReference type="AlphaFoldDB" id="A0A2J6SCS4"/>
<feature type="region of interest" description="Disordered" evidence="1">
    <location>
        <begin position="128"/>
        <end position="172"/>
    </location>
</feature>
<reference evidence="2 3" key="1">
    <citation type="submission" date="2016-04" db="EMBL/GenBank/DDBJ databases">
        <title>A degradative enzymes factory behind the ericoid mycorrhizal symbiosis.</title>
        <authorList>
            <consortium name="DOE Joint Genome Institute"/>
            <person name="Martino E."/>
            <person name="Morin E."/>
            <person name="Grelet G."/>
            <person name="Kuo A."/>
            <person name="Kohler A."/>
            <person name="Daghino S."/>
            <person name="Barry K."/>
            <person name="Choi C."/>
            <person name="Cichocki N."/>
            <person name="Clum A."/>
            <person name="Copeland A."/>
            <person name="Hainaut M."/>
            <person name="Haridas S."/>
            <person name="Labutti K."/>
            <person name="Lindquist E."/>
            <person name="Lipzen A."/>
            <person name="Khouja H.-R."/>
            <person name="Murat C."/>
            <person name="Ohm R."/>
            <person name="Olson A."/>
            <person name="Spatafora J."/>
            <person name="Veneault-Fourrey C."/>
            <person name="Henrissat B."/>
            <person name="Grigoriev I."/>
            <person name="Martin F."/>
            <person name="Perotto S."/>
        </authorList>
    </citation>
    <scope>NUCLEOTIDE SEQUENCE [LARGE SCALE GENOMIC DNA]</scope>
    <source>
        <strain evidence="2 3">F</strain>
    </source>
</reference>
<evidence type="ECO:0000313" key="3">
    <source>
        <dbReference type="Proteomes" id="UP000235786"/>
    </source>
</evidence>